<dbReference type="InterPro" id="IPR037213">
    <property type="entry name" value="Run_dom_sf"/>
</dbReference>
<evidence type="ECO:0000313" key="2">
    <source>
        <dbReference type="Proteomes" id="UP001152795"/>
    </source>
</evidence>
<dbReference type="PANTHER" id="PTHR46753:SF2">
    <property type="entry name" value="FYVE AND COILED-COIL DOMAIN-CONTAINING PROTEIN 1"/>
    <property type="match status" value="1"/>
</dbReference>
<evidence type="ECO:0000313" key="1">
    <source>
        <dbReference type="EMBL" id="CAB4020439.1"/>
    </source>
</evidence>
<dbReference type="GO" id="GO:1901098">
    <property type="term" value="P:positive regulation of autophagosome maturation"/>
    <property type="evidence" value="ECO:0007669"/>
    <property type="project" value="TreeGrafter"/>
</dbReference>
<dbReference type="GO" id="GO:0072383">
    <property type="term" value="P:plus-end-directed vesicle transport along microtubule"/>
    <property type="evidence" value="ECO:0007669"/>
    <property type="project" value="TreeGrafter"/>
</dbReference>
<dbReference type="Gene3D" id="1.20.58.900">
    <property type="match status" value="1"/>
</dbReference>
<dbReference type="EMBL" id="CACRXK020010956">
    <property type="protein sequence ID" value="CAB4020439.1"/>
    <property type="molecule type" value="Genomic_DNA"/>
</dbReference>
<dbReference type="GO" id="GO:0005764">
    <property type="term" value="C:lysosome"/>
    <property type="evidence" value="ECO:0007669"/>
    <property type="project" value="TreeGrafter"/>
</dbReference>
<dbReference type="OrthoDB" id="660555at2759"/>
<accession>A0A7D9F0C4</accession>
<organism evidence="1 2">
    <name type="scientific">Paramuricea clavata</name>
    <name type="common">Red gorgonian</name>
    <name type="synonym">Violescent sea-whip</name>
    <dbReference type="NCBI Taxonomy" id="317549"/>
    <lineage>
        <taxon>Eukaryota</taxon>
        <taxon>Metazoa</taxon>
        <taxon>Cnidaria</taxon>
        <taxon>Anthozoa</taxon>
        <taxon>Octocorallia</taxon>
        <taxon>Malacalcyonacea</taxon>
        <taxon>Plexauridae</taxon>
        <taxon>Paramuricea</taxon>
    </lineage>
</organism>
<dbReference type="Proteomes" id="UP001152795">
    <property type="component" value="Unassembled WGS sequence"/>
</dbReference>
<proteinExistence type="predicted"/>
<dbReference type="GO" id="GO:0005776">
    <property type="term" value="C:autophagosome"/>
    <property type="evidence" value="ECO:0007669"/>
    <property type="project" value="TreeGrafter"/>
</dbReference>
<dbReference type="InterPro" id="IPR004012">
    <property type="entry name" value="Run_dom"/>
</dbReference>
<dbReference type="AlphaFoldDB" id="A0A7D9F0C4"/>
<comment type="caution">
    <text evidence="1">The sequence shown here is derived from an EMBL/GenBank/DDBJ whole genome shotgun (WGS) entry which is preliminary data.</text>
</comment>
<gene>
    <name evidence="1" type="ORF">PACLA_8A066983</name>
</gene>
<reference evidence="1" key="1">
    <citation type="submission" date="2020-04" db="EMBL/GenBank/DDBJ databases">
        <authorList>
            <person name="Alioto T."/>
            <person name="Alioto T."/>
            <person name="Gomez Garrido J."/>
        </authorList>
    </citation>
    <scope>NUCLEOTIDE SEQUENCE</scope>
    <source>
        <strain evidence="1">A484AB</strain>
    </source>
</reference>
<dbReference type="Pfam" id="PF02759">
    <property type="entry name" value="RUN"/>
    <property type="match status" value="1"/>
</dbReference>
<dbReference type="SUPFAM" id="SSF140741">
    <property type="entry name" value="RUN domain-like"/>
    <property type="match status" value="1"/>
</dbReference>
<dbReference type="PANTHER" id="PTHR46753">
    <property type="entry name" value="FYVE AND COILED-COIL DOMAIN-CONTAINING PROTEIN 1"/>
    <property type="match status" value="1"/>
</dbReference>
<dbReference type="PROSITE" id="PS50826">
    <property type="entry name" value="RUN"/>
    <property type="match status" value="1"/>
</dbReference>
<protein>
    <submittedName>
        <fullName evidence="1">Uncharacterized protein</fullName>
    </submittedName>
</protein>
<keyword evidence="2" id="KW-1185">Reference proteome</keyword>
<name>A0A7D9F0C4_PARCT</name>
<sequence length="111" mass="12834">MEPYVIDVNRLANDIKGYIAQLKSTYFENKDPIDDNEIVLQKLCVKLETALRHGMKDKYSFLGMRKDYWNFFSECLPKDEGVRYVNSLSQVTQLCTVISAVFKHFSTAGIK</sequence>
<dbReference type="GO" id="GO:0005770">
    <property type="term" value="C:late endosome"/>
    <property type="evidence" value="ECO:0007669"/>
    <property type="project" value="TreeGrafter"/>
</dbReference>